<keyword evidence="3" id="KW-0862">Zinc</keyword>
<dbReference type="PROSITE" id="PS50865">
    <property type="entry name" value="ZF_MYND_2"/>
    <property type="match status" value="1"/>
</dbReference>
<evidence type="ECO:0000313" key="7">
    <source>
        <dbReference type="EMBL" id="KAJ7097162.1"/>
    </source>
</evidence>
<evidence type="ECO:0000256" key="2">
    <source>
        <dbReference type="ARBA" id="ARBA00022771"/>
    </source>
</evidence>
<reference evidence="7" key="1">
    <citation type="submission" date="2023-03" db="EMBL/GenBank/DDBJ databases">
        <title>Massive genome expansion in bonnet fungi (Mycena s.s.) driven by repeated elements and novel gene families across ecological guilds.</title>
        <authorList>
            <consortium name="Lawrence Berkeley National Laboratory"/>
            <person name="Harder C.B."/>
            <person name="Miyauchi S."/>
            <person name="Viragh M."/>
            <person name="Kuo A."/>
            <person name="Thoen E."/>
            <person name="Andreopoulos B."/>
            <person name="Lu D."/>
            <person name="Skrede I."/>
            <person name="Drula E."/>
            <person name="Henrissat B."/>
            <person name="Morin E."/>
            <person name="Kohler A."/>
            <person name="Barry K."/>
            <person name="LaButti K."/>
            <person name="Morin E."/>
            <person name="Salamov A."/>
            <person name="Lipzen A."/>
            <person name="Mereny Z."/>
            <person name="Hegedus B."/>
            <person name="Baldrian P."/>
            <person name="Stursova M."/>
            <person name="Weitz H."/>
            <person name="Taylor A."/>
            <person name="Grigoriev I.V."/>
            <person name="Nagy L.G."/>
            <person name="Martin F."/>
            <person name="Kauserud H."/>
        </authorList>
    </citation>
    <scope>NUCLEOTIDE SEQUENCE</scope>
    <source>
        <strain evidence="7">CBHHK173m</strain>
    </source>
</reference>
<dbReference type="AlphaFoldDB" id="A0AAD6UFS4"/>
<accession>A0AAD6UFS4</accession>
<name>A0AAD6UFS4_9AGAR</name>
<dbReference type="GO" id="GO:0008270">
    <property type="term" value="F:zinc ion binding"/>
    <property type="evidence" value="ECO:0007669"/>
    <property type="project" value="UniProtKB-KW"/>
</dbReference>
<dbReference type="PROSITE" id="PS01360">
    <property type="entry name" value="ZF_MYND_1"/>
    <property type="match status" value="1"/>
</dbReference>
<keyword evidence="2 4" id="KW-0863">Zinc-finger</keyword>
<keyword evidence="1" id="KW-0479">Metal-binding</keyword>
<organism evidence="7 8">
    <name type="scientific">Mycena belliarum</name>
    <dbReference type="NCBI Taxonomy" id="1033014"/>
    <lineage>
        <taxon>Eukaryota</taxon>
        <taxon>Fungi</taxon>
        <taxon>Dikarya</taxon>
        <taxon>Basidiomycota</taxon>
        <taxon>Agaricomycotina</taxon>
        <taxon>Agaricomycetes</taxon>
        <taxon>Agaricomycetidae</taxon>
        <taxon>Agaricales</taxon>
        <taxon>Marasmiineae</taxon>
        <taxon>Mycenaceae</taxon>
        <taxon>Mycena</taxon>
    </lineage>
</organism>
<comment type="caution">
    <text evidence="7">The sequence shown here is derived from an EMBL/GenBank/DDBJ whole genome shotgun (WGS) entry which is preliminary data.</text>
</comment>
<sequence>MAPEALLGRGRGIPSKHKTTREVTVPPGEGFGFYEELKKDGRDSRRATACAACGNPNDLKACSGCGQRFYCGQPCQRAHWKSTHKRECALEKEKKNRTSG</sequence>
<dbReference type="InterPro" id="IPR002893">
    <property type="entry name" value="Znf_MYND"/>
</dbReference>
<dbReference type="SUPFAM" id="SSF144232">
    <property type="entry name" value="HIT/MYND zinc finger-like"/>
    <property type="match status" value="1"/>
</dbReference>
<evidence type="ECO:0000259" key="6">
    <source>
        <dbReference type="PROSITE" id="PS50865"/>
    </source>
</evidence>
<evidence type="ECO:0000256" key="3">
    <source>
        <dbReference type="ARBA" id="ARBA00022833"/>
    </source>
</evidence>
<evidence type="ECO:0000256" key="5">
    <source>
        <dbReference type="SAM" id="MobiDB-lite"/>
    </source>
</evidence>
<proteinExistence type="predicted"/>
<dbReference type="Gene3D" id="6.10.140.2220">
    <property type="match status" value="1"/>
</dbReference>
<dbReference type="Proteomes" id="UP001222325">
    <property type="component" value="Unassembled WGS sequence"/>
</dbReference>
<keyword evidence="8" id="KW-1185">Reference proteome</keyword>
<dbReference type="Pfam" id="PF01753">
    <property type="entry name" value="zf-MYND"/>
    <property type="match status" value="1"/>
</dbReference>
<dbReference type="EMBL" id="JARJCN010000010">
    <property type="protein sequence ID" value="KAJ7097162.1"/>
    <property type="molecule type" value="Genomic_DNA"/>
</dbReference>
<feature type="region of interest" description="Disordered" evidence="5">
    <location>
        <begin position="1"/>
        <end position="30"/>
    </location>
</feature>
<evidence type="ECO:0000313" key="8">
    <source>
        <dbReference type="Proteomes" id="UP001222325"/>
    </source>
</evidence>
<evidence type="ECO:0000256" key="1">
    <source>
        <dbReference type="ARBA" id="ARBA00022723"/>
    </source>
</evidence>
<evidence type="ECO:0000256" key="4">
    <source>
        <dbReference type="PROSITE-ProRule" id="PRU00134"/>
    </source>
</evidence>
<protein>
    <recommendedName>
        <fullName evidence="6">MYND-type domain-containing protein</fullName>
    </recommendedName>
</protein>
<feature type="domain" description="MYND-type" evidence="6">
    <location>
        <begin position="50"/>
        <end position="88"/>
    </location>
</feature>
<gene>
    <name evidence="7" type="ORF">B0H15DRAFT_825041</name>
</gene>